<proteinExistence type="predicted"/>
<evidence type="ECO:0008006" key="3">
    <source>
        <dbReference type="Google" id="ProtNLM"/>
    </source>
</evidence>
<comment type="caution">
    <text evidence="1">The sequence shown here is derived from an EMBL/GenBank/DDBJ whole genome shotgun (WGS) entry which is preliminary data.</text>
</comment>
<dbReference type="Proteomes" id="UP000605201">
    <property type="component" value="Unassembled WGS sequence"/>
</dbReference>
<sequence length="213" mass="24605">MDNLVTRLIDQLDTLIPFIGISRQDVFTLIQEKETLWFPDSAKNLPDTYAVYRKQINHSSFVLGYSYFEAFLSDLAESIYVARPKMLPKNKKITFDEIVKAGTYEEAIKTIVGKELHDLFYKNMRDIITYFTDKLQLDWSFDVVEKFAEASCLRNCIIHNLGCADARLAMFPEYVLGEPFELTSSNVHSFGILARREARNLWEQATTKHLGDV</sequence>
<protein>
    <recommendedName>
        <fullName evidence="3">RiboL-PSP-HEPN domain-containing protein</fullName>
    </recommendedName>
</protein>
<dbReference type="AlphaFoldDB" id="A0A8J6TUG6"/>
<name>A0A8J6TUG6_9BACT</name>
<dbReference type="EMBL" id="JACNIG010000387">
    <property type="protein sequence ID" value="MBC8434120.1"/>
    <property type="molecule type" value="Genomic_DNA"/>
</dbReference>
<gene>
    <name evidence="1" type="ORF">H8D96_19605</name>
</gene>
<reference evidence="1 2" key="1">
    <citation type="submission" date="2020-08" db="EMBL/GenBank/DDBJ databases">
        <title>Bridging the membrane lipid divide: bacteria of the FCB group superphylum have the potential to synthesize archaeal ether lipids.</title>
        <authorList>
            <person name="Villanueva L."/>
            <person name="Von Meijenfeldt F.A.B."/>
            <person name="Westbye A.B."/>
            <person name="Yadav S."/>
            <person name="Hopmans E.C."/>
            <person name="Dutilh B.E."/>
            <person name="Sinninghe Damste J.S."/>
        </authorList>
    </citation>
    <scope>NUCLEOTIDE SEQUENCE [LARGE SCALE GENOMIC DNA]</scope>
    <source>
        <strain evidence="1">NIOZ-UU17</strain>
    </source>
</reference>
<evidence type="ECO:0000313" key="1">
    <source>
        <dbReference type="EMBL" id="MBC8434120.1"/>
    </source>
</evidence>
<organism evidence="1 2">
    <name type="scientific">Candidatus Desulfatibia vada</name>
    <dbReference type="NCBI Taxonomy" id="2841696"/>
    <lineage>
        <taxon>Bacteria</taxon>
        <taxon>Pseudomonadati</taxon>
        <taxon>Thermodesulfobacteriota</taxon>
        <taxon>Desulfobacteria</taxon>
        <taxon>Desulfobacterales</taxon>
        <taxon>Desulfobacterales incertae sedis</taxon>
        <taxon>Candidatus Desulfatibia</taxon>
    </lineage>
</organism>
<accession>A0A8J6TUG6</accession>
<evidence type="ECO:0000313" key="2">
    <source>
        <dbReference type="Proteomes" id="UP000605201"/>
    </source>
</evidence>